<dbReference type="NCBIfam" id="NF007146">
    <property type="entry name" value="PRK09585.2-6"/>
    <property type="match status" value="1"/>
</dbReference>
<dbReference type="PANTHER" id="PTHR30605:SF0">
    <property type="entry name" value="ANHYDRO-N-ACETYLMURAMIC ACID KINASE"/>
    <property type="match status" value="1"/>
</dbReference>
<proteinExistence type="inferred from homology"/>
<comment type="pathway">
    <text evidence="1">Cell wall biogenesis; peptidoglycan recycling.</text>
</comment>
<comment type="similarity">
    <text evidence="1">Belongs to the anhydro-N-acetylmuramic acid kinase family.</text>
</comment>
<accession>A0ABP8R325</accession>
<dbReference type="Proteomes" id="UP001500503">
    <property type="component" value="Unassembled WGS sequence"/>
</dbReference>
<name>A0ABP8R325_9ACTN</name>
<keyword evidence="1" id="KW-0547">Nucleotide-binding</keyword>
<feature type="binding site" evidence="1">
    <location>
        <begin position="9"/>
        <end position="16"/>
    </location>
    <ligand>
        <name>ATP</name>
        <dbReference type="ChEBI" id="CHEBI:30616"/>
    </ligand>
</feature>
<organism evidence="2 3">
    <name type="scientific">Actinoallomurus oryzae</name>
    <dbReference type="NCBI Taxonomy" id="502180"/>
    <lineage>
        <taxon>Bacteria</taxon>
        <taxon>Bacillati</taxon>
        <taxon>Actinomycetota</taxon>
        <taxon>Actinomycetes</taxon>
        <taxon>Streptosporangiales</taxon>
        <taxon>Thermomonosporaceae</taxon>
        <taxon>Actinoallomurus</taxon>
    </lineage>
</organism>
<dbReference type="InterPro" id="IPR043129">
    <property type="entry name" value="ATPase_NBD"/>
</dbReference>
<dbReference type="InterPro" id="IPR005338">
    <property type="entry name" value="Anhydro_N_Ac-Mur_kinase"/>
</dbReference>
<keyword evidence="1" id="KW-0808">Transferase</keyword>
<dbReference type="GO" id="GO:0016301">
    <property type="term" value="F:kinase activity"/>
    <property type="evidence" value="ECO:0007669"/>
    <property type="project" value="UniProtKB-KW"/>
</dbReference>
<comment type="function">
    <text evidence="1">Catalyzes the specific phosphorylation of 1,6-anhydro-N-acetylmuramic acid (anhMurNAc) with the simultaneous cleavage of the 1,6-anhydro ring, generating MurNAc-6-P. Is required for the utilization of anhMurNAc either imported from the medium or derived from its own cell wall murein, and thus plays a role in cell wall recycling.</text>
</comment>
<evidence type="ECO:0000313" key="2">
    <source>
        <dbReference type="EMBL" id="GAA4516820.1"/>
    </source>
</evidence>
<keyword evidence="1" id="KW-0067">ATP-binding</keyword>
<dbReference type="SUPFAM" id="SSF53067">
    <property type="entry name" value="Actin-like ATPase domain"/>
    <property type="match status" value="1"/>
</dbReference>
<comment type="caution">
    <text evidence="2">The sequence shown here is derived from an EMBL/GenBank/DDBJ whole genome shotgun (WGS) entry which is preliminary data.</text>
</comment>
<dbReference type="PANTHER" id="PTHR30605">
    <property type="entry name" value="ANHYDRO-N-ACETYLMURAMIC ACID KINASE"/>
    <property type="match status" value="1"/>
</dbReference>
<comment type="catalytic activity">
    <reaction evidence="1">
        <text>1,6-anhydro-N-acetyl-beta-muramate + ATP + H2O = N-acetyl-D-muramate 6-phosphate + ADP + H(+)</text>
        <dbReference type="Rhea" id="RHEA:24952"/>
        <dbReference type="ChEBI" id="CHEBI:15377"/>
        <dbReference type="ChEBI" id="CHEBI:15378"/>
        <dbReference type="ChEBI" id="CHEBI:30616"/>
        <dbReference type="ChEBI" id="CHEBI:58690"/>
        <dbReference type="ChEBI" id="CHEBI:58722"/>
        <dbReference type="ChEBI" id="CHEBI:456216"/>
        <dbReference type="EC" id="2.7.1.170"/>
    </reaction>
</comment>
<dbReference type="HAMAP" id="MF_01270">
    <property type="entry name" value="AnhMurNAc_kinase"/>
    <property type="match status" value="1"/>
</dbReference>
<reference evidence="3" key="1">
    <citation type="journal article" date="2019" name="Int. J. Syst. Evol. Microbiol.">
        <title>The Global Catalogue of Microorganisms (GCM) 10K type strain sequencing project: providing services to taxonomists for standard genome sequencing and annotation.</title>
        <authorList>
            <consortium name="The Broad Institute Genomics Platform"/>
            <consortium name="The Broad Institute Genome Sequencing Center for Infectious Disease"/>
            <person name="Wu L."/>
            <person name="Ma J."/>
        </authorList>
    </citation>
    <scope>NUCLEOTIDE SEQUENCE [LARGE SCALE GENOMIC DNA]</scope>
    <source>
        <strain evidence="3">JCM 17933</strain>
    </source>
</reference>
<dbReference type="Gene3D" id="3.30.420.40">
    <property type="match status" value="2"/>
</dbReference>
<sequence>MRVLGLMSGTSFDAIEVAAAELTAHGADLALRPLGSLSVPYAPGLADRIAAALPPATTTAGEICALDTRIGQAFAEAAVRGVAELADGRADLVVSHGQTIFHWVEEGRVLGTLQIGQPAWIAERTGLPVVADLRTRDVAAGGQGAPLVSLVDTLLLSGDVPRAALNLGGIANITVVADGREAVAFDTGPANGLLDAVVAEATGGARRYDADGAGARAGTVHEGLLELLLAEPYYAAAPPKTTGKELFNLAYVDKALAALGGDRPSHENLLATLTRLTATTVARAVAPYGVAEVIASGGGTANPALLADLAAELDRRAGASLRTIDELGIPSGAKEAYAFAVLGWLTAHGLPGTAASCTGASGPRVLGAIVPGAGGLLPRPETTAPPRRLRVVQS</sequence>
<dbReference type="EMBL" id="BAABHF010000054">
    <property type="protein sequence ID" value="GAA4516820.1"/>
    <property type="molecule type" value="Genomic_DNA"/>
</dbReference>
<evidence type="ECO:0000256" key="1">
    <source>
        <dbReference type="HAMAP-Rule" id="MF_01270"/>
    </source>
</evidence>
<dbReference type="RefSeq" id="WP_345474477.1">
    <property type="nucleotide sequence ID" value="NZ_BAABHF010000054.1"/>
</dbReference>
<keyword evidence="1" id="KW-0119">Carbohydrate metabolism</keyword>
<keyword evidence="3" id="KW-1185">Reference proteome</keyword>
<keyword evidence="1 2" id="KW-0418">Kinase</keyword>
<comment type="pathway">
    <text evidence="1">Amino-sugar metabolism; 1,6-anhydro-N-acetylmuramate degradation.</text>
</comment>
<protein>
    <recommendedName>
        <fullName evidence="1">Anhydro-N-acetylmuramic acid kinase</fullName>
        <ecNumber evidence="1">2.7.1.170</ecNumber>
    </recommendedName>
    <alternativeName>
        <fullName evidence="1">AnhMurNAc kinase</fullName>
    </alternativeName>
</protein>
<dbReference type="EC" id="2.7.1.170" evidence="1"/>
<dbReference type="Pfam" id="PF03702">
    <property type="entry name" value="AnmK"/>
    <property type="match status" value="1"/>
</dbReference>
<gene>
    <name evidence="1" type="primary">anmK</name>
    <name evidence="2" type="ORF">GCM10023191_088390</name>
</gene>
<evidence type="ECO:0000313" key="3">
    <source>
        <dbReference type="Proteomes" id="UP001500503"/>
    </source>
</evidence>